<evidence type="ECO:0000256" key="1">
    <source>
        <dbReference type="SAM" id="MobiDB-lite"/>
    </source>
</evidence>
<feature type="region of interest" description="Disordered" evidence="1">
    <location>
        <begin position="1"/>
        <end position="20"/>
    </location>
</feature>
<name>B7ZZG7_MAIZE</name>
<accession>B7ZZG7</accession>
<reference evidence="2" key="2">
    <citation type="submission" date="2012-06" db="EMBL/GenBank/DDBJ databases">
        <authorList>
            <person name="Yu Y."/>
            <person name="Currie J."/>
            <person name="Lomeli R."/>
            <person name="Angelova A."/>
            <person name="Collura K."/>
            <person name="Wissotski M."/>
            <person name="Campos D."/>
            <person name="Kudrna D."/>
            <person name="Golser W."/>
            <person name="Ashely E."/>
            <person name="Descour A."/>
            <person name="Fernandes J."/>
            <person name="Soderlund C."/>
            <person name="Walbot V."/>
        </authorList>
    </citation>
    <scope>NUCLEOTIDE SEQUENCE</scope>
    <source>
        <strain evidence="2">B73</strain>
    </source>
</reference>
<dbReference type="EMBL" id="BT054709">
    <property type="protein sequence ID" value="ACL53316.1"/>
    <property type="molecule type" value="mRNA"/>
</dbReference>
<evidence type="ECO:0000313" key="2">
    <source>
        <dbReference type="EMBL" id="ACL53316.1"/>
    </source>
</evidence>
<reference evidence="2" key="1">
    <citation type="journal article" date="2009" name="PLoS Genet.">
        <title>Sequencing, mapping, and analysis of 27,455 maize full-length cDNAs.</title>
        <authorList>
            <person name="Soderlund C."/>
            <person name="Descour A."/>
            <person name="Kudrna D."/>
            <person name="Bomhoff M."/>
            <person name="Boyd L."/>
            <person name="Currie J."/>
            <person name="Angelova A."/>
            <person name="Collura K."/>
            <person name="Wissotski M."/>
            <person name="Ashley E."/>
            <person name="Morrow D."/>
            <person name="Fernandes J."/>
            <person name="Walbot V."/>
            <person name="Yu Y."/>
        </authorList>
    </citation>
    <scope>NUCLEOTIDE SEQUENCE</scope>
    <source>
        <strain evidence="2">B73</strain>
    </source>
</reference>
<organism evidence="2">
    <name type="scientific">Zea mays</name>
    <name type="common">Maize</name>
    <dbReference type="NCBI Taxonomy" id="4577"/>
    <lineage>
        <taxon>Eukaryota</taxon>
        <taxon>Viridiplantae</taxon>
        <taxon>Streptophyta</taxon>
        <taxon>Embryophyta</taxon>
        <taxon>Tracheophyta</taxon>
        <taxon>Spermatophyta</taxon>
        <taxon>Magnoliopsida</taxon>
        <taxon>Liliopsida</taxon>
        <taxon>Poales</taxon>
        <taxon>Poaceae</taxon>
        <taxon>PACMAD clade</taxon>
        <taxon>Panicoideae</taxon>
        <taxon>Andropogonodae</taxon>
        <taxon>Andropogoneae</taxon>
        <taxon>Tripsacinae</taxon>
        <taxon>Zea</taxon>
    </lineage>
</organism>
<proteinExistence type="evidence at transcript level"/>
<dbReference type="AlphaFoldDB" id="B7ZZG7"/>
<sequence length="20" mass="2391">MLSRLASTHHTHRARRSQNM</sequence>
<feature type="compositionally biased region" description="Basic residues" evidence="1">
    <location>
        <begin position="7"/>
        <end position="20"/>
    </location>
</feature>
<protein>
    <submittedName>
        <fullName evidence="2">Uncharacterized protein</fullName>
    </submittedName>
</protein>